<dbReference type="SUPFAM" id="SSF48452">
    <property type="entry name" value="TPR-like"/>
    <property type="match status" value="1"/>
</dbReference>
<evidence type="ECO:0000313" key="2">
    <source>
        <dbReference type="EMBL" id="QDU26954.1"/>
    </source>
</evidence>
<dbReference type="OrthoDB" id="272871at2"/>
<evidence type="ECO:0000256" key="1">
    <source>
        <dbReference type="SAM" id="SignalP"/>
    </source>
</evidence>
<evidence type="ECO:0000313" key="3">
    <source>
        <dbReference type="Proteomes" id="UP000315017"/>
    </source>
</evidence>
<feature type="chain" id="PRO_5022230509" evidence="1">
    <location>
        <begin position="28"/>
        <end position="266"/>
    </location>
</feature>
<protein>
    <submittedName>
        <fullName evidence="2">Lipoprotein NlpI</fullName>
    </submittedName>
</protein>
<dbReference type="InterPro" id="IPR011990">
    <property type="entry name" value="TPR-like_helical_dom_sf"/>
</dbReference>
<feature type="signal peptide" evidence="1">
    <location>
        <begin position="1"/>
        <end position="27"/>
    </location>
</feature>
<dbReference type="RefSeq" id="WP_145087835.1">
    <property type="nucleotide sequence ID" value="NZ_CP036274.1"/>
</dbReference>
<dbReference type="Proteomes" id="UP000315017">
    <property type="component" value="Chromosome"/>
</dbReference>
<sequence precursor="true">MHKLTLFLAAVLSFLGAVPHASYVAFAQQPAVKPGEQPVELMQQAVRASQRGDSLQAVGLFTDVIKQDPKNELAYYYRGRENFRLGNVKKSVSDLDKYVELEPLAESRQWERGISYYYAGEYDKGAEQFKLYQTYHDQDVENSVWRYLCVAAVDGVAKAQENMLPIEADARVPMMQIYDLYRGKLKPEDVLKAIDLGNPPAEAKNARQFYAHLYLGLWYQAAGNRKLAREHILEAEKHKIGHYMWDVAHVHADLLRAESKDQSDKK</sequence>
<dbReference type="Gene3D" id="1.25.40.10">
    <property type="entry name" value="Tetratricopeptide repeat domain"/>
    <property type="match status" value="1"/>
</dbReference>
<dbReference type="AlphaFoldDB" id="A0A517Y9P7"/>
<gene>
    <name evidence="2" type="ORF">ETAA8_20380</name>
</gene>
<dbReference type="EMBL" id="CP036274">
    <property type="protein sequence ID" value="QDU26954.1"/>
    <property type="molecule type" value="Genomic_DNA"/>
</dbReference>
<keyword evidence="3" id="KW-1185">Reference proteome</keyword>
<dbReference type="KEGG" id="aagg:ETAA8_20380"/>
<reference evidence="2 3" key="1">
    <citation type="submission" date="2019-02" db="EMBL/GenBank/DDBJ databases">
        <title>Deep-cultivation of Planctomycetes and their phenomic and genomic characterization uncovers novel biology.</title>
        <authorList>
            <person name="Wiegand S."/>
            <person name="Jogler M."/>
            <person name="Boedeker C."/>
            <person name="Pinto D."/>
            <person name="Vollmers J."/>
            <person name="Rivas-Marin E."/>
            <person name="Kohn T."/>
            <person name="Peeters S.H."/>
            <person name="Heuer A."/>
            <person name="Rast P."/>
            <person name="Oberbeckmann S."/>
            <person name="Bunk B."/>
            <person name="Jeske O."/>
            <person name="Meyerdierks A."/>
            <person name="Storesund J.E."/>
            <person name="Kallscheuer N."/>
            <person name="Luecker S."/>
            <person name="Lage O.M."/>
            <person name="Pohl T."/>
            <person name="Merkel B.J."/>
            <person name="Hornburger P."/>
            <person name="Mueller R.-W."/>
            <person name="Bruemmer F."/>
            <person name="Labrenz M."/>
            <person name="Spormann A.M."/>
            <person name="Op den Camp H."/>
            <person name="Overmann J."/>
            <person name="Amann R."/>
            <person name="Jetten M.S.M."/>
            <person name="Mascher T."/>
            <person name="Medema M.H."/>
            <person name="Devos D.P."/>
            <person name="Kaster A.-K."/>
            <person name="Ovreas L."/>
            <person name="Rohde M."/>
            <person name="Galperin M.Y."/>
            <person name="Jogler C."/>
        </authorList>
    </citation>
    <scope>NUCLEOTIDE SEQUENCE [LARGE SCALE GENOMIC DNA]</scope>
    <source>
        <strain evidence="2 3">ETA_A8</strain>
    </source>
</reference>
<proteinExistence type="predicted"/>
<organism evidence="2 3">
    <name type="scientific">Anatilimnocola aggregata</name>
    <dbReference type="NCBI Taxonomy" id="2528021"/>
    <lineage>
        <taxon>Bacteria</taxon>
        <taxon>Pseudomonadati</taxon>
        <taxon>Planctomycetota</taxon>
        <taxon>Planctomycetia</taxon>
        <taxon>Pirellulales</taxon>
        <taxon>Pirellulaceae</taxon>
        <taxon>Anatilimnocola</taxon>
    </lineage>
</organism>
<dbReference type="PANTHER" id="PTHR47908">
    <property type="match status" value="1"/>
</dbReference>
<keyword evidence="2" id="KW-0449">Lipoprotein</keyword>
<accession>A0A517Y9P7</accession>
<keyword evidence="1" id="KW-0732">Signal</keyword>
<name>A0A517Y9P7_9BACT</name>
<dbReference type="PANTHER" id="PTHR47908:SF2">
    <property type="entry name" value="TETRATRICOPEPTIDE REPEAT (TPR)-LIKE SUPERFAMILY PROTEIN"/>
    <property type="match status" value="1"/>
</dbReference>